<dbReference type="EMBL" id="KP795704">
    <property type="protein sequence ID" value="AKN40712.1"/>
    <property type="molecule type" value="Genomic_DNA"/>
</dbReference>
<accession>A0A0H4A1A7</accession>
<reference evidence="1" key="1">
    <citation type="journal article" date="2015" name="MBio">
        <title>Eco-Evolutionary Dynamics of Episomes among Ecologically Cohesive Bacterial Populations.</title>
        <authorList>
            <person name="Xue H."/>
            <person name="Cordero O.X."/>
            <person name="Camas F.M."/>
            <person name="Trimble W."/>
            <person name="Meyer F."/>
            <person name="Guglielmini J."/>
            <person name="Rocha E.P."/>
            <person name="Polz M.F."/>
        </authorList>
    </citation>
    <scope>NUCLEOTIDE SEQUENCE</scope>
    <source>
        <strain evidence="1">FF_112</strain>
    </source>
</reference>
<protein>
    <recommendedName>
        <fullName evidence="2">Toxin co-regulated pilus biosynthesis protein Q C-terminal domain-containing protein</fullName>
    </recommendedName>
</protein>
<organism evidence="1">
    <name type="scientific">Vibrio tasmaniensis</name>
    <dbReference type="NCBI Taxonomy" id="212663"/>
    <lineage>
        <taxon>Bacteria</taxon>
        <taxon>Pseudomonadati</taxon>
        <taxon>Pseudomonadota</taxon>
        <taxon>Gammaproteobacteria</taxon>
        <taxon>Vibrionales</taxon>
        <taxon>Vibrionaceae</taxon>
        <taxon>Vibrio</taxon>
    </lineage>
</organism>
<evidence type="ECO:0008006" key="2">
    <source>
        <dbReference type="Google" id="ProtNLM"/>
    </source>
</evidence>
<name>A0A0H4A1A7_9VIBR</name>
<evidence type="ECO:0000313" key="1">
    <source>
        <dbReference type="EMBL" id="AKN40712.1"/>
    </source>
</evidence>
<dbReference type="AlphaFoldDB" id="A0A0H4A1A7"/>
<sequence>MNQFLLLGGMCALLAGCSTPTYTGQGEYFELENINLVERDLSRLESVQLADTRTATSSSEPKKRTIAPMATYVVFEGESSDSALRRWLKNEGYRNVAWSMSPEHQKVLDAPREKQVFTGSFKTVWDEYQAQLGLKLNIVKTTYHDEPVAGVYDFDGKARLTYVSGDSLREVVKNVVRNYERRWDDALGHKRSWRASNDYQFSADYYLLTPWDDIEGALATVLEGYPVTASILDSTGQVFIEEAL</sequence>
<proteinExistence type="predicted"/>